<keyword evidence="2" id="KW-0175">Coiled coil</keyword>
<evidence type="ECO:0000256" key="1">
    <source>
        <dbReference type="ARBA" id="ARBA00005788"/>
    </source>
</evidence>
<reference evidence="4 5" key="1">
    <citation type="journal article" date="2016" name="Mol. Biol. Evol.">
        <title>Comparative Genomics of Early-Diverging Mushroom-Forming Fungi Provides Insights into the Origins of Lignocellulose Decay Capabilities.</title>
        <authorList>
            <person name="Nagy L.G."/>
            <person name="Riley R."/>
            <person name="Tritt A."/>
            <person name="Adam C."/>
            <person name="Daum C."/>
            <person name="Floudas D."/>
            <person name="Sun H."/>
            <person name="Yadav J.S."/>
            <person name="Pangilinan J."/>
            <person name="Larsson K.H."/>
            <person name="Matsuura K."/>
            <person name="Barry K."/>
            <person name="Labutti K."/>
            <person name="Kuo R."/>
            <person name="Ohm R.A."/>
            <person name="Bhattacharya S.S."/>
            <person name="Shirouzu T."/>
            <person name="Yoshinaga Y."/>
            <person name="Martin F.M."/>
            <person name="Grigoriev I.V."/>
            <person name="Hibbett D.S."/>
        </authorList>
    </citation>
    <scope>NUCLEOTIDE SEQUENCE [LARGE SCALE GENOMIC DNA]</scope>
    <source>
        <strain evidence="4 5">TUFC12733</strain>
    </source>
</reference>
<sequence>MVTAEVDRVLPQLKENVTATLRQQQQQERRQEQQELYRHIQQLMLGQEQRLEQRLNLRFDRLERMISENGIMATKAWNATQHHGPFQAVMTPGHRHLTELNPALPQVTSVAALQAMDWPTVAAIFNAYYPHQPVPATLAMTIGDILRAVGCNPRAFP</sequence>
<protein>
    <recommendedName>
        <fullName evidence="3">Mug135-like C-terminal domain-containing protein</fullName>
    </recommendedName>
</protein>
<organism evidence="4 5">
    <name type="scientific">Calocera viscosa (strain TUFC12733)</name>
    <dbReference type="NCBI Taxonomy" id="1330018"/>
    <lineage>
        <taxon>Eukaryota</taxon>
        <taxon>Fungi</taxon>
        <taxon>Dikarya</taxon>
        <taxon>Basidiomycota</taxon>
        <taxon>Agaricomycotina</taxon>
        <taxon>Dacrymycetes</taxon>
        <taxon>Dacrymycetales</taxon>
        <taxon>Dacrymycetaceae</taxon>
        <taxon>Calocera</taxon>
    </lineage>
</organism>
<evidence type="ECO:0000259" key="3">
    <source>
        <dbReference type="Pfam" id="PF08593"/>
    </source>
</evidence>
<dbReference type="Proteomes" id="UP000076738">
    <property type="component" value="Unassembled WGS sequence"/>
</dbReference>
<evidence type="ECO:0000313" key="4">
    <source>
        <dbReference type="EMBL" id="KZO90107.1"/>
    </source>
</evidence>
<evidence type="ECO:0000313" key="5">
    <source>
        <dbReference type="Proteomes" id="UP000076738"/>
    </source>
</evidence>
<comment type="similarity">
    <text evidence="1">Belongs to the UPF0612 family.</text>
</comment>
<dbReference type="EMBL" id="KV417352">
    <property type="protein sequence ID" value="KZO90107.1"/>
    <property type="molecule type" value="Genomic_DNA"/>
</dbReference>
<proteinExistence type="inferred from homology"/>
<dbReference type="Pfam" id="PF08593">
    <property type="entry name" value="Mug135_C"/>
    <property type="match status" value="1"/>
</dbReference>
<dbReference type="AlphaFoldDB" id="A0A167G2H6"/>
<evidence type="ECO:0000256" key="2">
    <source>
        <dbReference type="SAM" id="Coils"/>
    </source>
</evidence>
<feature type="coiled-coil region" evidence="2">
    <location>
        <begin position="14"/>
        <end position="42"/>
    </location>
</feature>
<gene>
    <name evidence="4" type="ORF">CALVIDRAFT_531674</name>
</gene>
<feature type="domain" description="Mug135-like C-terminal" evidence="3">
    <location>
        <begin position="78"/>
        <end position="152"/>
    </location>
</feature>
<name>A0A167G2H6_CALVF</name>
<dbReference type="InterPro" id="IPR013902">
    <property type="entry name" value="Mug135-like_C"/>
</dbReference>
<keyword evidence="5" id="KW-1185">Reference proteome</keyword>
<accession>A0A167G2H6</accession>